<evidence type="ECO:0000256" key="3">
    <source>
        <dbReference type="ARBA" id="ARBA00008746"/>
    </source>
</evidence>
<evidence type="ECO:0000256" key="14">
    <source>
        <dbReference type="ARBA" id="ARBA00022967"/>
    </source>
</evidence>
<dbReference type="EC" id="7.2.2.14" evidence="4"/>
<dbReference type="SUPFAM" id="SSF81665">
    <property type="entry name" value="Calcium ATPase, transmembrane domain M"/>
    <property type="match status" value="1"/>
</dbReference>
<keyword evidence="7" id="KW-1003">Cell membrane</keyword>
<dbReference type="InterPro" id="IPR023298">
    <property type="entry name" value="ATPase_P-typ_TM_dom_sf"/>
</dbReference>
<dbReference type="InterPro" id="IPR044492">
    <property type="entry name" value="P_typ_ATPase_HD_dom"/>
</dbReference>
<dbReference type="InterPro" id="IPR023214">
    <property type="entry name" value="HAD_sf"/>
</dbReference>
<evidence type="ECO:0000256" key="4">
    <source>
        <dbReference type="ARBA" id="ARBA00012786"/>
    </source>
</evidence>
<evidence type="ECO:0000256" key="1">
    <source>
        <dbReference type="ARBA" id="ARBA00003954"/>
    </source>
</evidence>
<dbReference type="Gene3D" id="2.70.150.10">
    <property type="entry name" value="Calcium-transporting ATPase, cytoplasmic transduction domain A"/>
    <property type="match status" value="1"/>
</dbReference>
<evidence type="ECO:0000256" key="15">
    <source>
        <dbReference type="ARBA" id="ARBA00022989"/>
    </source>
</evidence>
<comment type="subcellular location">
    <subcellularLocation>
        <location evidence="2">Cell inner membrane</location>
        <topology evidence="2">Multi-pass membrane protein</topology>
    </subcellularLocation>
</comment>
<dbReference type="Pfam" id="PF00689">
    <property type="entry name" value="Cation_ATPase_C"/>
    <property type="match status" value="1"/>
</dbReference>
<evidence type="ECO:0000256" key="7">
    <source>
        <dbReference type="ARBA" id="ARBA00022475"/>
    </source>
</evidence>
<evidence type="ECO:0000313" key="22">
    <source>
        <dbReference type="EMBL" id="PEQ09661.1"/>
    </source>
</evidence>
<keyword evidence="9" id="KW-0597">Phosphoprotein</keyword>
<comment type="similarity">
    <text evidence="3">Belongs to the cation transport ATPase (P-type) (TC 3.A.3) family. Type IIIB subfamily.</text>
</comment>
<dbReference type="PANTHER" id="PTHR42861">
    <property type="entry name" value="CALCIUM-TRANSPORTING ATPASE"/>
    <property type="match status" value="1"/>
</dbReference>
<feature type="transmembrane region" description="Helical" evidence="20">
    <location>
        <begin position="842"/>
        <end position="862"/>
    </location>
</feature>
<dbReference type="NCBIfam" id="NF011702">
    <property type="entry name" value="PRK15122.1"/>
    <property type="match status" value="1"/>
</dbReference>
<dbReference type="Proteomes" id="UP000220841">
    <property type="component" value="Unassembled WGS sequence"/>
</dbReference>
<evidence type="ECO:0000256" key="6">
    <source>
        <dbReference type="ARBA" id="ARBA00022448"/>
    </source>
</evidence>
<feature type="transmembrane region" description="Helical" evidence="20">
    <location>
        <begin position="327"/>
        <end position="351"/>
    </location>
</feature>
<dbReference type="SUPFAM" id="SSF81660">
    <property type="entry name" value="Metal cation-transporting ATPase, ATP-binding domain N"/>
    <property type="match status" value="1"/>
</dbReference>
<evidence type="ECO:0000256" key="5">
    <source>
        <dbReference type="ARBA" id="ARBA00013555"/>
    </source>
</evidence>
<evidence type="ECO:0000256" key="10">
    <source>
        <dbReference type="ARBA" id="ARBA00022692"/>
    </source>
</evidence>
<keyword evidence="6" id="KW-0813">Transport</keyword>
<protein>
    <recommendedName>
        <fullName evidence="5">Magnesium-transporting ATPase, P-type 1</fullName>
        <ecNumber evidence="4">7.2.2.14</ecNumber>
    </recommendedName>
    <alternativeName>
        <fullName evidence="18">Mg(2+) transport ATPase, P-type 1</fullName>
    </alternativeName>
</protein>
<feature type="transmembrane region" description="Helical" evidence="20">
    <location>
        <begin position="297"/>
        <end position="315"/>
    </location>
</feature>
<evidence type="ECO:0000256" key="18">
    <source>
        <dbReference type="ARBA" id="ARBA00029806"/>
    </source>
</evidence>
<dbReference type="InterPro" id="IPR006068">
    <property type="entry name" value="ATPase_P-typ_cation-transptr_C"/>
</dbReference>
<dbReference type="Pfam" id="PF13246">
    <property type="entry name" value="Cation_ATPase"/>
    <property type="match status" value="1"/>
</dbReference>
<dbReference type="Pfam" id="PF00690">
    <property type="entry name" value="Cation_ATPase_N"/>
    <property type="match status" value="1"/>
</dbReference>
<dbReference type="InterPro" id="IPR004014">
    <property type="entry name" value="ATPase_P-typ_cation-transptr_N"/>
</dbReference>
<dbReference type="Pfam" id="PF00122">
    <property type="entry name" value="E1-E2_ATPase"/>
    <property type="match status" value="1"/>
</dbReference>
<feature type="transmembrane region" description="Helical" evidence="20">
    <location>
        <begin position="812"/>
        <end position="830"/>
    </location>
</feature>
<dbReference type="SFLD" id="SFLDG00002">
    <property type="entry name" value="C1.7:_P-type_atpase_like"/>
    <property type="match status" value="1"/>
</dbReference>
<comment type="caution">
    <text evidence="22">The sequence shown here is derived from an EMBL/GenBank/DDBJ whole genome shotgun (WGS) entry which is preliminary data.</text>
</comment>
<evidence type="ECO:0000256" key="13">
    <source>
        <dbReference type="ARBA" id="ARBA00022842"/>
    </source>
</evidence>
<evidence type="ECO:0000256" key="2">
    <source>
        <dbReference type="ARBA" id="ARBA00004429"/>
    </source>
</evidence>
<dbReference type="EMBL" id="NUBY01000012">
    <property type="protein sequence ID" value="PEQ09661.1"/>
    <property type="molecule type" value="Genomic_DNA"/>
</dbReference>
<name>A0A2A8HKN3_9BACI</name>
<keyword evidence="8" id="KW-0997">Cell inner membrane</keyword>
<sequence length="908" mass="100793">MTKEELPMLNLQRQEAKHAYDQDSMQTNNKVLVEVATQDINSALKLLETTENGLSKQEASRRLSLYGPNEIAHNKTLPWYIQFLLAFKNPFIFVLLALGALSFFTDDMQGTIVVSVMVLLSSTIRFLQEFRSQKAADKLKAMVRTTASAFRIDGFVHETKNVTNLNRNYTIEIPIEELVPGDIISLSAGDIVPADVRILSAKDLFVNQSSLTGEALPVEKYENCYHTENKNILPKNMKKNFNPLDMENLCFMGTNIVSGSAKAVVVSTSTDTYFGSLANKVIGKRAETSFDKGVNKVSWLLITFMLIMAPIVLLINGFTKGDWQEAFFFAIAIAVGLTPEMLPMIVTANLAKGAVNMSKQKVIVKQLNSIQNLGAMNILCTDKTGTLTEDKVVLVRHLDPTGNPCNRVLQFAYLNSFYQTGLKNLIDKAVIEHTEEKQTFDPSTFQKLDEIPFDFARRRMSVIVKDISGEHTMVCKGAVEEILSICNYTESNGKIVQLTEEMRSNVKQLSETLNGEGMRVIAVAYKKNRKINDKEYAVKDETNMILAGYIGFLDPPKPSAAVAIQALQKHGVQVKILTGDNEIVTKKVCKEVGLDIGEPILGYEIDSLPDKALAKLAEETTVFAKLNPMQKSRIIRALQGNGHTVGYMGDGINDAVALRDADVGISVDTATDIAKESSDIILLEKSLTILEAGILEGRTTFGNILKYIKMTASSNFGNVFSVLVASAFIPFLPMLAIHLLIQNLLYDISQLSIPWDKMDKEFLEKPRKWDTANLRNFIICIGPISSIFDIITYVVMWNVFGANTPSEQSLFQSGWFVVGLLTQTLIVHMIRTQKIPFIQSTASAPVLLLTACIMAIGIYIPFSPLGAAVGLQALPLSYFPWLVGILLGYAFLTQFLKKVYIKKFHSWL</sequence>
<dbReference type="SUPFAM" id="SSF81653">
    <property type="entry name" value="Calcium ATPase, transduction domain A"/>
    <property type="match status" value="1"/>
</dbReference>
<evidence type="ECO:0000256" key="8">
    <source>
        <dbReference type="ARBA" id="ARBA00022519"/>
    </source>
</evidence>
<keyword evidence="10 20" id="KW-0812">Transmembrane</keyword>
<feature type="transmembrane region" description="Helical" evidence="20">
    <location>
        <begin position="110"/>
        <end position="127"/>
    </location>
</feature>
<evidence type="ECO:0000256" key="16">
    <source>
        <dbReference type="ARBA" id="ARBA00023065"/>
    </source>
</evidence>
<keyword evidence="13" id="KW-0460">Magnesium</keyword>
<dbReference type="GO" id="GO:0005524">
    <property type="term" value="F:ATP binding"/>
    <property type="evidence" value="ECO:0007669"/>
    <property type="project" value="UniProtKB-KW"/>
</dbReference>
<dbReference type="Gene3D" id="1.20.1110.10">
    <property type="entry name" value="Calcium-transporting ATPase, transmembrane domain"/>
    <property type="match status" value="1"/>
</dbReference>
<keyword evidence="15 20" id="KW-1133">Transmembrane helix</keyword>
<evidence type="ECO:0000256" key="9">
    <source>
        <dbReference type="ARBA" id="ARBA00022553"/>
    </source>
</evidence>
<feature type="transmembrane region" description="Helical" evidence="20">
    <location>
        <begin position="776"/>
        <end position="800"/>
    </location>
</feature>
<feature type="domain" description="Cation-transporting P-type ATPase N-terminal" evidence="21">
    <location>
        <begin position="34"/>
        <end position="107"/>
    </location>
</feature>
<accession>A0A2A8HKN3</accession>
<organism evidence="22 23">
    <name type="scientific">Bacillus toyonensis</name>
    <dbReference type="NCBI Taxonomy" id="155322"/>
    <lineage>
        <taxon>Bacteria</taxon>
        <taxon>Bacillati</taxon>
        <taxon>Bacillota</taxon>
        <taxon>Bacilli</taxon>
        <taxon>Bacillales</taxon>
        <taxon>Bacillaceae</taxon>
        <taxon>Bacillus</taxon>
        <taxon>Bacillus cereus group</taxon>
    </lineage>
</organism>
<keyword evidence="17 20" id="KW-0472">Membrane</keyword>
<comment type="function">
    <text evidence="1">Mediates magnesium influx to the cytosol.</text>
</comment>
<proteinExistence type="inferred from homology"/>
<dbReference type="SMART" id="SM00831">
    <property type="entry name" value="Cation_ATPase_N"/>
    <property type="match status" value="1"/>
</dbReference>
<dbReference type="InterPro" id="IPR006415">
    <property type="entry name" value="P-type_ATPase_IIIB"/>
</dbReference>
<dbReference type="Gene3D" id="3.40.50.1000">
    <property type="entry name" value="HAD superfamily/HAD-like"/>
    <property type="match status" value="1"/>
</dbReference>
<evidence type="ECO:0000313" key="23">
    <source>
        <dbReference type="Proteomes" id="UP000220841"/>
    </source>
</evidence>
<dbReference type="InterPro" id="IPR018303">
    <property type="entry name" value="ATPase_P-typ_P_site"/>
</dbReference>
<evidence type="ECO:0000259" key="21">
    <source>
        <dbReference type="SMART" id="SM00831"/>
    </source>
</evidence>
<comment type="catalytic activity">
    <reaction evidence="19">
        <text>Mg(2+)(out) + ATP + H2O = Mg(2+)(in) + ADP + phosphate + H(+)</text>
        <dbReference type="Rhea" id="RHEA:10260"/>
        <dbReference type="ChEBI" id="CHEBI:15377"/>
        <dbReference type="ChEBI" id="CHEBI:15378"/>
        <dbReference type="ChEBI" id="CHEBI:18420"/>
        <dbReference type="ChEBI" id="CHEBI:30616"/>
        <dbReference type="ChEBI" id="CHEBI:43474"/>
        <dbReference type="ChEBI" id="CHEBI:456216"/>
        <dbReference type="EC" id="7.2.2.14"/>
    </reaction>
</comment>
<dbReference type="Gene3D" id="3.40.1110.10">
    <property type="entry name" value="Calcium-transporting ATPase, cytoplasmic domain N"/>
    <property type="match status" value="1"/>
</dbReference>
<dbReference type="SFLD" id="SFLDF00027">
    <property type="entry name" value="p-type_atpase"/>
    <property type="match status" value="1"/>
</dbReference>
<feature type="transmembrane region" description="Helical" evidence="20">
    <location>
        <begin position="878"/>
        <end position="896"/>
    </location>
</feature>
<evidence type="ECO:0000256" key="11">
    <source>
        <dbReference type="ARBA" id="ARBA00022741"/>
    </source>
</evidence>
<keyword evidence="11" id="KW-0547">Nucleotide-binding</keyword>
<dbReference type="SFLD" id="SFLDS00003">
    <property type="entry name" value="Haloacid_Dehalogenase"/>
    <property type="match status" value="1"/>
</dbReference>
<reference evidence="22 23" key="1">
    <citation type="submission" date="2017-09" db="EMBL/GenBank/DDBJ databases">
        <title>Large-scale bioinformatics analysis of Bacillus genomes uncovers conserved roles of natural products in bacterial physiology.</title>
        <authorList>
            <consortium name="Agbiome Team Llc"/>
            <person name="Bleich R.M."/>
            <person name="Grubbs K.J."/>
            <person name="Santa Maria K.C."/>
            <person name="Allen S.E."/>
            <person name="Farag S."/>
            <person name="Shank E.A."/>
            <person name="Bowers A."/>
        </authorList>
    </citation>
    <scope>NUCLEOTIDE SEQUENCE [LARGE SCALE GENOMIC DNA]</scope>
    <source>
        <strain evidence="22 23">AFS021349</strain>
    </source>
</reference>
<keyword evidence="14" id="KW-1278">Translocase</keyword>
<dbReference type="InterPro" id="IPR036412">
    <property type="entry name" value="HAD-like_sf"/>
</dbReference>
<dbReference type="SUPFAM" id="SSF56784">
    <property type="entry name" value="HAD-like"/>
    <property type="match status" value="1"/>
</dbReference>
<dbReference type="InterPro" id="IPR001757">
    <property type="entry name" value="P_typ_ATPase"/>
</dbReference>
<keyword evidence="12" id="KW-0067">ATP-binding</keyword>
<dbReference type="PROSITE" id="PS00154">
    <property type="entry name" value="ATPASE_E1_E2"/>
    <property type="match status" value="1"/>
</dbReference>
<evidence type="ECO:0000256" key="19">
    <source>
        <dbReference type="ARBA" id="ARBA00047295"/>
    </source>
</evidence>
<dbReference type="GO" id="GO:0015444">
    <property type="term" value="F:P-type magnesium transporter activity"/>
    <property type="evidence" value="ECO:0007669"/>
    <property type="project" value="UniProtKB-EC"/>
</dbReference>
<feature type="transmembrane region" description="Helical" evidence="20">
    <location>
        <begin position="83"/>
        <end position="104"/>
    </location>
</feature>
<dbReference type="InterPro" id="IPR059000">
    <property type="entry name" value="ATPase_P-type_domA"/>
</dbReference>
<dbReference type="InterPro" id="IPR008250">
    <property type="entry name" value="ATPase_P-typ_transduc_dom_A_sf"/>
</dbReference>
<dbReference type="GO" id="GO:0016887">
    <property type="term" value="F:ATP hydrolysis activity"/>
    <property type="evidence" value="ECO:0007669"/>
    <property type="project" value="InterPro"/>
</dbReference>
<evidence type="ECO:0000256" key="20">
    <source>
        <dbReference type="SAM" id="Phobius"/>
    </source>
</evidence>
<evidence type="ECO:0000256" key="17">
    <source>
        <dbReference type="ARBA" id="ARBA00023136"/>
    </source>
</evidence>
<evidence type="ECO:0000256" key="12">
    <source>
        <dbReference type="ARBA" id="ARBA00022840"/>
    </source>
</evidence>
<dbReference type="GO" id="GO:0005886">
    <property type="term" value="C:plasma membrane"/>
    <property type="evidence" value="ECO:0007669"/>
    <property type="project" value="UniProtKB-SubCell"/>
</dbReference>
<dbReference type="NCBIfam" id="TIGR01524">
    <property type="entry name" value="ATPase-IIIB_Mg"/>
    <property type="match status" value="1"/>
</dbReference>
<dbReference type="PRINTS" id="PR01836">
    <property type="entry name" value="MGATPASE"/>
</dbReference>
<keyword evidence="16" id="KW-0406">Ion transport</keyword>
<dbReference type="CDD" id="cd02077">
    <property type="entry name" value="P-type_ATPase_Mg"/>
    <property type="match status" value="1"/>
</dbReference>
<dbReference type="NCBIfam" id="TIGR01494">
    <property type="entry name" value="ATPase_P-type"/>
    <property type="match status" value="2"/>
</dbReference>
<gene>
    <name evidence="22" type="primary">mgtA</name>
    <name evidence="22" type="ORF">CN585_04215</name>
</gene>
<dbReference type="AlphaFoldDB" id="A0A2A8HKN3"/>
<dbReference type="InterPro" id="IPR023299">
    <property type="entry name" value="ATPase_P-typ_cyto_dom_N"/>
</dbReference>